<organism evidence="1 2">
    <name type="scientific">Streptomyces nigrescens</name>
    <dbReference type="NCBI Taxonomy" id="1920"/>
    <lineage>
        <taxon>Bacteria</taxon>
        <taxon>Bacillati</taxon>
        <taxon>Actinomycetota</taxon>
        <taxon>Actinomycetes</taxon>
        <taxon>Kitasatosporales</taxon>
        <taxon>Streptomycetaceae</taxon>
        <taxon>Streptomyces</taxon>
    </lineage>
</organism>
<evidence type="ECO:0000313" key="2">
    <source>
        <dbReference type="Proteomes" id="UP000429552"/>
    </source>
</evidence>
<sequence length="333" mass="36904">MPCSNGTLGRMVTVRPVYSPRMLRANLTDPDGAWAGLTLDVRARPRPDLCLRTAPLRLLLTQGGDPVLLGAVHPPASGVDFFRTDRYRSPVPPLRAQTTRAYGGSAERWAHRFAELLATSPGTPLHDGRWVLSPDPRLRHWNHGRRAPAEYWSSMLIDGHPDGYVDWYLHNGSWEIFPLRPMPDADDSRVKAYRKQALDGTLPPVLLWWVSGLDCHLVLDGHARLAAAIAESVDPGLLELHRTVPEDEADTETRHAVAAYEAELTRFAELRVLHGSGVPDGAEFAGPALIRRLDAARTGLRPTWAWPLPGGTKEWERIAHEQTAGRWEPGGLS</sequence>
<dbReference type="AlphaFoldDB" id="A0A640T9B2"/>
<accession>A0A640T9B2</accession>
<dbReference type="Proteomes" id="UP000429552">
    <property type="component" value="Unassembled WGS sequence"/>
</dbReference>
<reference evidence="1 2" key="1">
    <citation type="submission" date="2019-12" db="EMBL/GenBank/DDBJ databases">
        <title>Whole genome shotgun sequence of Streptomyces libani subsp. libani NBRC 13452.</title>
        <authorList>
            <person name="Ichikawa N."/>
            <person name="Kimura A."/>
            <person name="Kitahashi Y."/>
            <person name="Komaki H."/>
            <person name="Tamura T."/>
        </authorList>
    </citation>
    <scope>NUCLEOTIDE SEQUENCE [LARGE SCALE GENOMIC DNA]</scope>
    <source>
        <strain evidence="1 2">NBRC 13452</strain>
    </source>
</reference>
<protein>
    <submittedName>
        <fullName evidence="1">Uncharacterized protein</fullName>
    </submittedName>
</protein>
<gene>
    <name evidence="1" type="ORF">Sliba_02130</name>
</gene>
<name>A0A640T9B2_STRNI</name>
<evidence type="ECO:0000313" key="1">
    <source>
        <dbReference type="EMBL" id="GFE19760.1"/>
    </source>
</evidence>
<proteinExistence type="predicted"/>
<comment type="caution">
    <text evidence="1">The sequence shown here is derived from an EMBL/GenBank/DDBJ whole genome shotgun (WGS) entry which is preliminary data.</text>
</comment>
<dbReference type="EMBL" id="BLIP01000001">
    <property type="protein sequence ID" value="GFE19760.1"/>
    <property type="molecule type" value="Genomic_DNA"/>
</dbReference>